<organism evidence="1 2">
    <name type="scientific">Ehrlichia ruminantium</name>
    <name type="common">heartwater rickettsia</name>
    <name type="synonym">Cowdria ruminantium</name>
    <dbReference type="NCBI Taxonomy" id="779"/>
    <lineage>
        <taxon>Bacteria</taxon>
        <taxon>Pseudomonadati</taxon>
        <taxon>Pseudomonadota</taxon>
        <taxon>Alphaproteobacteria</taxon>
        <taxon>Rickettsiales</taxon>
        <taxon>Anaplasmataceae</taxon>
        <taxon>Ehrlichia</taxon>
    </lineage>
</organism>
<gene>
    <name evidence="1" type="ORF">EHRUM2_06360</name>
</gene>
<protein>
    <recommendedName>
        <fullName evidence="3">DUF3023 domain-containing protein</fullName>
    </recommendedName>
</protein>
<name>A0A161MPC2_EHRRU</name>
<comment type="caution">
    <text evidence="1">The sequence shown here is derived from an EMBL/GenBank/DDBJ whole genome shotgun (WGS) entry which is preliminary data.</text>
</comment>
<dbReference type="RefSeq" id="WP_065432715.1">
    <property type="nucleotide sequence ID" value="NZ_BDDL01000072.1"/>
</dbReference>
<dbReference type="AlphaFoldDB" id="A0A161MPC2"/>
<dbReference type="EMBL" id="BDDL01000072">
    <property type="protein sequence ID" value="GAT77413.1"/>
    <property type="molecule type" value="Genomic_DNA"/>
</dbReference>
<reference evidence="2" key="1">
    <citation type="submission" date="2016-05" db="EMBL/GenBank/DDBJ databases">
        <title>Draft genome sequences of four strains of Ehrlichia ruminantium, a tick-borne pathogen of ruminants, isolated from Zimbabwe, The Gambia and Ghana.</title>
        <authorList>
            <person name="Nakao R."/>
            <person name="Jongejan F."/>
            <person name="Sugimoto C."/>
        </authorList>
    </citation>
    <scope>NUCLEOTIDE SEQUENCE [LARGE SCALE GENOMIC DNA]</scope>
    <source>
        <strain evidence="2">Kerr Seringe</strain>
    </source>
</reference>
<dbReference type="Proteomes" id="UP000092677">
    <property type="component" value="Unassembled WGS sequence"/>
</dbReference>
<sequence>MLFKYNPDNTKEIHEAALQCLGRIKIRVYHCRCIGYTGNDGTLNVILDPYKIRPSAKPRLGYSLFYMKGNISPKTLSTNQELINMAKAVVSSSILNATIKHRHTAPCMALGWYMLIHSDNLSLLTEKNALWPAINLNKFGKILLCKPISIGNGAHPIHMDFDEHKALQELKELQIAYFMMAKPIPQKNIPLSTRCFSNYSILQEEPSISQENSTTDNIIEKDISSNEQGAVGGVIQPQQLTDTEAITYGINFLTDVSTALEKICEKYY</sequence>
<evidence type="ECO:0000313" key="1">
    <source>
        <dbReference type="EMBL" id="GAT77413.1"/>
    </source>
</evidence>
<accession>A0A161MPC2</accession>
<proteinExistence type="predicted"/>
<evidence type="ECO:0008006" key="3">
    <source>
        <dbReference type="Google" id="ProtNLM"/>
    </source>
</evidence>
<evidence type="ECO:0000313" key="2">
    <source>
        <dbReference type="Proteomes" id="UP000092677"/>
    </source>
</evidence>